<keyword evidence="2" id="KW-1185">Reference proteome</keyword>
<dbReference type="InParanoid" id="A0A0D0DEM3"/>
<reference evidence="1 2" key="1">
    <citation type="submission" date="2014-04" db="EMBL/GenBank/DDBJ databases">
        <authorList>
            <consortium name="DOE Joint Genome Institute"/>
            <person name="Kuo A."/>
            <person name="Kohler A."/>
            <person name="Jargeat P."/>
            <person name="Nagy L.G."/>
            <person name="Floudas D."/>
            <person name="Copeland A."/>
            <person name="Barry K.W."/>
            <person name="Cichocki N."/>
            <person name="Veneault-Fourrey C."/>
            <person name="LaButti K."/>
            <person name="Lindquist E.A."/>
            <person name="Lipzen A."/>
            <person name="Lundell T."/>
            <person name="Morin E."/>
            <person name="Murat C."/>
            <person name="Sun H."/>
            <person name="Tunlid A."/>
            <person name="Henrissat B."/>
            <person name="Grigoriev I.V."/>
            <person name="Hibbett D.S."/>
            <person name="Martin F."/>
            <person name="Nordberg H.P."/>
            <person name="Cantor M.N."/>
            <person name="Hua S.X."/>
        </authorList>
    </citation>
    <scope>NUCLEOTIDE SEQUENCE [LARGE SCALE GENOMIC DNA]</scope>
    <source>
        <strain evidence="1 2">Ve08.2h10</strain>
    </source>
</reference>
<dbReference type="EMBL" id="KN827725">
    <property type="protein sequence ID" value="KIK76000.1"/>
    <property type="molecule type" value="Genomic_DNA"/>
</dbReference>
<sequence length="98" mass="11345">MCCRGVIIARLQLSCPQVFRVTAKDGSRFQCMESWVKKFVRGNLKWSFCRATCAAQKMPPDAAQLCLHQFYRLALTIRDCAIFHASFYVNIDKMNIIY</sequence>
<gene>
    <name evidence="1" type="ORF">PAXRUDRAFT_171091</name>
</gene>
<name>A0A0D0DEM3_9AGAM</name>
<protein>
    <submittedName>
        <fullName evidence="1">Uncharacterized protein</fullName>
    </submittedName>
</protein>
<reference evidence="2" key="2">
    <citation type="submission" date="2015-01" db="EMBL/GenBank/DDBJ databases">
        <title>Evolutionary Origins and Diversification of the Mycorrhizal Mutualists.</title>
        <authorList>
            <consortium name="DOE Joint Genome Institute"/>
            <consortium name="Mycorrhizal Genomics Consortium"/>
            <person name="Kohler A."/>
            <person name="Kuo A."/>
            <person name="Nagy L.G."/>
            <person name="Floudas D."/>
            <person name="Copeland A."/>
            <person name="Barry K.W."/>
            <person name="Cichocki N."/>
            <person name="Veneault-Fourrey C."/>
            <person name="LaButti K."/>
            <person name="Lindquist E.A."/>
            <person name="Lipzen A."/>
            <person name="Lundell T."/>
            <person name="Morin E."/>
            <person name="Murat C."/>
            <person name="Riley R."/>
            <person name="Ohm R."/>
            <person name="Sun H."/>
            <person name="Tunlid A."/>
            <person name="Henrissat B."/>
            <person name="Grigoriev I.V."/>
            <person name="Hibbett D.S."/>
            <person name="Martin F."/>
        </authorList>
    </citation>
    <scope>NUCLEOTIDE SEQUENCE [LARGE SCALE GENOMIC DNA]</scope>
    <source>
        <strain evidence="2">Ve08.2h10</strain>
    </source>
</reference>
<accession>A0A0D0DEM3</accession>
<evidence type="ECO:0000313" key="1">
    <source>
        <dbReference type="EMBL" id="KIK76000.1"/>
    </source>
</evidence>
<dbReference type="OrthoDB" id="3341102at2759"/>
<dbReference type="Proteomes" id="UP000054538">
    <property type="component" value="Unassembled WGS sequence"/>
</dbReference>
<proteinExistence type="predicted"/>
<dbReference type="AlphaFoldDB" id="A0A0D0DEM3"/>
<evidence type="ECO:0000313" key="2">
    <source>
        <dbReference type="Proteomes" id="UP000054538"/>
    </source>
</evidence>
<organism evidence="1 2">
    <name type="scientific">Paxillus rubicundulus Ve08.2h10</name>
    <dbReference type="NCBI Taxonomy" id="930991"/>
    <lineage>
        <taxon>Eukaryota</taxon>
        <taxon>Fungi</taxon>
        <taxon>Dikarya</taxon>
        <taxon>Basidiomycota</taxon>
        <taxon>Agaricomycotina</taxon>
        <taxon>Agaricomycetes</taxon>
        <taxon>Agaricomycetidae</taxon>
        <taxon>Boletales</taxon>
        <taxon>Paxilineae</taxon>
        <taxon>Paxillaceae</taxon>
        <taxon>Paxillus</taxon>
    </lineage>
</organism>
<dbReference type="HOGENOM" id="CLU_160152_0_0_1"/>